<accession>A0A565AYQ9</accession>
<gene>
    <name evidence="1" type="ORF">ANE_LOCUS4648</name>
</gene>
<dbReference type="AlphaFoldDB" id="A0A565AYQ9"/>
<organism evidence="1 2">
    <name type="scientific">Arabis nemorensis</name>
    <dbReference type="NCBI Taxonomy" id="586526"/>
    <lineage>
        <taxon>Eukaryota</taxon>
        <taxon>Viridiplantae</taxon>
        <taxon>Streptophyta</taxon>
        <taxon>Embryophyta</taxon>
        <taxon>Tracheophyta</taxon>
        <taxon>Spermatophyta</taxon>
        <taxon>Magnoliopsida</taxon>
        <taxon>eudicotyledons</taxon>
        <taxon>Gunneridae</taxon>
        <taxon>Pentapetalae</taxon>
        <taxon>rosids</taxon>
        <taxon>malvids</taxon>
        <taxon>Brassicales</taxon>
        <taxon>Brassicaceae</taxon>
        <taxon>Arabideae</taxon>
        <taxon>Arabis</taxon>
    </lineage>
</organism>
<evidence type="ECO:0000313" key="1">
    <source>
        <dbReference type="EMBL" id="VVA94203.1"/>
    </source>
</evidence>
<proteinExistence type="predicted"/>
<sequence>MITCDYSARSFKKICESCLLVPMLEGNAVWRELWNAERAAAQSNVVADALVTIVEAGGDVQEWYYRVQVAIATAIHKHHQLTEPPIPRFVLPSGRST</sequence>
<evidence type="ECO:0000313" key="2">
    <source>
        <dbReference type="Proteomes" id="UP000489600"/>
    </source>
</evidence>
<keyword evidence="2" id="KW-1185">Reference proteome</keyword>
<dbReference type="EMBL" id="CABITT030000002">
    <property type="protein sequence ID" value="VVA94203.1"/>
    <property type="molecule type" value="Genomic_DNA"/>
</dbReference>
<comment type="caution">
    <text evidence="1">The sequence shown here is derived from an EMBL/GenBank/DDBJ whole genome shotgun (WGS) entry which is preliminary data.</text>
</comment>
<name>A0A565AYQ9_9BRAS</name>
<reference evidence="1" key="1">
    <citation type="submission" date="2019-07" db="EMBL/GenBank/DDBJ databases">
        <authorList>
            <person name="Dittberner H."/>
        </authorList>
    </citation>
    <scope>NUCLEOTIDE SEQUENCE [LARGE SCALE GENOMIC DNA]</scope>
</reference>
<protein>
    <submittedName>
        <fullName evidence="1">Uncharacterized protein</fullName>
    </submittedName>
</protein>
<dbReference type="Proteomes" id="UP000489600">
    <property type="component" value="Unassembled WGS sequence"/>
</dbReference>